<protein>
    <submittedName>
        <fullName evidence="1">Uncharacterized protein</fullName>
    </submittedName>
</protein>
<organism evidence="1 2">
    <name type="scientific">Cytospora leucostoma</name>
    <dbReference type="NCBI Taxonomy" id="1230097"/>
    <lineage>
        <taxon>Eukaryota</taxon>
        <taxon>Fungi</taxon>
        <taxon>Dikarya</taxon>
        <taxon>Ascomycota</taxon>
        <taxon>Pezizomycotina</taxon>
        <taxon>Sordariomycetes</taxon>
        <taxon>Sordariomycetidae</taxon>
        <taxon>Diaporthales</taxon>
        <taxon>Cytosporaceae</taxon>
        <taxon>Cytospora</taxon>
    </lineage>
</organism>
<dbReference type="EMBL" id="LKEB01000065">
    <property type="protein sequence ID" value="ROV97166.1"/>
    <property type="molecule type" value="Genomic_DNA"/>
</dbReference>
<dbReference type="InParanoid" id="A0A423W1F7"/>
<evidence type="ECO:0000313" key="2">
    <source>
        <dbReference type="Proteomes" id="UP000285146"/>
    </source>
</evidence>
<comment type="caution">
    <text evidence="1">The sequence shown here is derived from an EMBL/GenBank/DDBJ whole genome shotgun (WGS) entry which is preliminary data.</text>
</comment>
<sequence length="123" mass="13734">MPAALSTGQQVILGELLLFGKPIPISISTLAFRMYVFESRFKDIVEAEREWETRPIGAVVGMAGAIFGHPVVSTCRSKDKFQSRSRMSTATSKGNPRAAYYGWTRNRAGFSRDDIQYEVTRPV</sequence>
<gene>
    <name evidence="1" type="ORF">VPNG_08785</name>
</gene>
<dbReference type="AlphaFoldDB" id="A0A423W1F7"/>
<dbReference type="STRING" id="1230097.A0A423W1F7"/>
<evidence type="ECO:0000313" key="1">
    <source>
        <dbReference type="EMBL" id="ROV97166.1"/>
    </source>
</evidence>
<name>A0A423W1F7_9PEZI</name>
<accession>A0A423W1F7</accession>
<proteinExistence type="predicted"/>
<keyword evidence="2" id="KW-1185">Reference proteome</keyword>
<reference evidence="1 2" key="1">
    <citation type="submission" date="2015-09" db="EMBL/GenBank/DDBJ databases">
        <title>Host preference determinants of Valsa canker pathogens revealed by comparative genomics.</title>
        <authorList>
            <person name="Yin Z."/>
            <person name="Huang L."/>
        </authorList>
    </citation>
    <scope>NUCLEOTIDE SEQUENCE [LARGE SCALE GENOMIC DNA]</scope>
    <source>
        <strain evidence="1 2">SXYLt</strain>
    </source>
</reference>
<dbReference type="Proteomes" id="UP000285146">
    <property type="component" value="Unassembled WGS sequence"/>
</dbReference>